<organism evidence="14 15">
    <name type="scientific">Ectobacillus ponti</name>
    <dbReference type="NCBI Taxonomy" id="2961894"/>
    <lineage>
        <taxon>Bacteria</taxon>
        <taxon>Bacillati</taxon>
        <taxon>Bacillota</taxon>
        <taxon>Bacilli</taxon>
        <taxon>Bacillales</taxon>
        <taxon>Bacillaceae</taxon>
        <taxon>Ectobacillus</taxon>
    </lineage>
</organism>
<keyword evidence="6 12" id="KW-0347">Helicase</keyword>
<dbReference type="Gene3D" id="1.10.860.10">
    <property type="entry name" value="DNAb Helicase, Chain A"/>
    <property type="match status" value="1"/>
</dbReference>
<dbReference type="PANTHER" id="PTHR30153:SF2">
    <property type="entry name" value="REPLICATIVE DNA HELICASE"/>
    <property type="match status" value="1"/>
</dbReference>
<dbReference type="GO" id="GO:1990077">
    <property type="term" value="C:primosome complex"/>
    <property type="evidence" value="ECO:0007669"/>
    <property type="project" value="UniProtKB-UniRule"/>
</dbReference>
<dbReference type="InterPro" id="IPR036185">
    <property type="entry name" value="DNA_heli_DnaB-like_N_sf"/>
</dbReference>
<comment type="similarity">
    <text evidence="1 12">Belongs to the helicase family. DnaB subfamily.</text>
</comment>
<keyword evidence="7 12" id="KW-0067">ATP-binding</keyword>
<dbReference type="CDD" id="cd00984">
    <property type="entry name" value="DnaB_C"/>
    <property type="match status" value="1"/>
</dbReference>
<keyword evidence="9" id="KW-0413">Isomerase</keyword>
<dbReference type="InterPro" id="IPR027417">
    <property type="entry name" value="P-loop_NTPase"/>
</dbReference>
<keyword evidence="2 12" id="KW-0639">Primosome</keyword>
<sequence>MTLQNMDAERAVLGCILLDDGLLQECRLVAKQFSQPIHRVIFQLMRELSEKGEPVDLPSLTARLHPRVLAQFGGIRYFTELAQSVPNVANFSHYEGLVRTAWKMAAGRSIAGELGQRLEQERKGEAIGEAITALSELEEADTPFSGSVREDLAEIYEELQQDTGDLQGVDTGFAKLNAMTGGLREGDFIVIGARPSVGKTAFALNLALQAAASNAAVGLFSLEMGRKPILKRCISYLAGISSQKLNHAKSRFTCEDWEKTSETMAKLHNLPFEVYDKAGITMQDIWTQTRRLKRQHPDQKILILVDYLQLIGGMAVTSEDRRQEISSISRRLKQMARDLKVCVAALSQLSRAVESRNNKRPMLSDLRETGQIEQDADVILLMYREDYYDREAKSGDEVEINVAKQRNGPVGTIKLRFVKECGQFL</sequence>
<dbReference type="NCBIfam" id="TIGR00665">
    <property type="entry name" value="DnaB"/>
    <property type="match status" value="1"/>
</dbReference>
<evidence type="ECO:0000256" key="6">
    <source>
        <dbReference type="ARBA" id="ARBA00022806"/>
    </source>
</evidence>
<dbReference type="Pfam" id="PF00772">
    <property type="entry name" value="DnaB"/>
    <property type="match status" value="1"/>
</dbReference>
<dbReference type="InterPro" id="IPR007693">
    <property type="entry name" value="DNA_helicase_DnaB-like_N"/>
</dbReference>
<dbReference type="GO" id="GO:0016787">
    <property type="term" value="F:hydrolase activity"/>
    <property type="evidence" value="ECO:0007669"/>
    <property type="project" value="UniProtKB-KW"/>
</dbReference>
<evidence type="ECO:0000256" key="1">
    <source>
        <dbReference type="ARBA" id="ARBA00008428"/>
    </source>
</evidence>
<dbReference type="InterPro" id="IPR007692">
    <property type="entry name" value="DNA_helicase_DnaB"/>
</dbReference>
<keyword evidence="5 12" id="KW-0378">Hydrolase</keyword>
<dbReference type="InterPro" id="IPR007694">
    <property type="entry name" value="DNA_helicase_DnaB-like_C"/>
</dbReference>
<keyword evidence="4 12" id="KW-0547">Nucleotide-binding</keyword>
<dbReference type="GO" id="GO:0003677">
    <property type="term" value="F:DNA binding"/>
    <property type="evidence" value="ECO:0007669"/>
    <property type="project" value="UniProtKB-UniRule"/>
</dbReference>
<dbReference type="SUPFAM" id="SSF48024">
    <property type="entry name" value="N-terminal domain of DnaB helicase"/>
    <property type="match status" value="1"/>
</dbReference>
<protein>
    <recommendedName>
        <fullName evidence="11 12">Replicative DNA helicase</fullName>
        <ecNumber evidence="11 12">5.6.2.3</ecNumber>
    </recommendedName>
</protein>
<dbReference type="FunFam" id="3.40.50.300:FF:000351">
    <property type="entry name" value="Replicative DNA helicase"/>
    <property type="match status" value="1"/>
</dbReference>
<evidence type="ECO:0000256" key="11">
    <source>
        <dbReference type="NCBIfam" id="TIGR00665"/>
    </source>
</evidence>
<dbReference type="PANTHER" id="PTHR30153">
    <property type="entry name" value="REPLICATIVE DNA HELICASE DNAB"/>
    <property type="match status" value="1"/>
</dbReference>
<dbReference type="GO" id="GO:0005829">
    <property type="term" value="C:cytosol"/>
    <property type="evidence" value="ECO:0007669"/>
    <property type="project" value="TreeGrafter"/>
</dbReference>
<evidence type="ECO:0000256" key="8">
    <source>
        <dbReference type="ARBA" id="ARBA00023125"/>
    </source>
</evidence>
<dbReference type="GO" id="GO:0005524">
    <property type="term" value="F:ATP binding"/>
    <property type="evidence" value="ECO:0007669"/>
    <property type="project" value="UniProtKB-UniRule"/>
</dbReference>
<dbReference type="Proteomes" id="UP001156102">
    <property type="component" value="Unassembled WGS sequence"/>
</dbReference>
<gene>
    <name evidence="14" type="primary">dnaB</name>
    <name evidence="14" type="ORF">NK662_16625</name>
</gene>
<dbReference type="PROSITE" id="PS51199">
    <property type="entry name" value="SF4_HELICASE"/>
    <property type="match status" value="1"/>
</dbReference>
<evidence type="ECO:0000256" key="4">
    <source>
        <dbReference type="ARBA" id="ARBA00022741"/>
    </source>
</evidence>
<dbReference type="EMBL" id="JANCLT010000009">
    <property type="protein sequence ID" value="MCP8970148.1"/>
    <property type="molecule type" value="Genomic_DNA"/>
</dbReference>
<dbReference type="Gene3D" id="3.40.50.300">
    <property type="entry name" value="P-loop containing nucleotide triphosphate hydrolases"/>
    <property type="match status" value="1"/>
</dbReference>
<proteinExistence type="inferred from homology"/>
<dbReference type="SUPFAM" id="SSF52540">
    <property type="entry name" value="P-loop containing nucleoside triphosphate hydrolases"/>
    <property type="match status" value="1"/>
</dbReference>
<dbReference type="InterPro" id="IPR016136">
    <property type="entry name" value="DNA_helicase_N/primase_C"/>
</dbReference>
<evidence type="ECO:0000259" key="13">
    <source>
        <dbReference type="PROSITE" id="PS51199"/>
    </source>
</evidence>
<comment type="catalytic activity">
    <reaction evidence="10 12">
        <text>ATP + H2O = ADP + phosphate + H(+)</text>
        <dbReference type="Rhea" id="RHEA:13065"/>
        <dbReference type="ChEBI" id="CHEBI:15377"/>
        <dbReference type="ChEBI" id="CHEBI:15378"/>
        <dbReference type="ChEBI" id="CHEBI:30616"/>
        <dbReference type="ChEBI" id="CHEBI:43474"/>
        <dbReference type="ChEBI" id="CHEBI:456216"/>
        <dbReference type="EC" id="5.6.2.3"/>
    </reaction>
</comment>
<dbReference type="EC" id="5.6.2.3" evidence="11 12"/>
<evidence type="ECO:0000256" key="2">
    <source>
        <dbReference type="ARBA" id="ARBA00022515"/>
    </source>
</evidence>
<keyword evidence="15" id="KW-1185">Reference proteome</keyword>
<evidence type="ECO:0000256" key="3">
    <source>
        <dbReference type="ARBA" id="ARBA00022705"/>
    </source>
</evidence>
<dbReference type="GO" id="GO:0006269">
    <property type="term" value="P:DNA replication, synthesis of primer"/>
    <property type="evidence" value="ECO:0007669"/>
    <property type="project" value="UniProtKB-UniRule"/>
</dbReference>
<dbReference type="AlphaFoldDB" id="A0AA41XC31"/>
<keyword evidence="3 12" id="KW-0235">DNA replication</keyword>
<dbReference type="RefSeq" id="WP_254760063.1">
    <property type="nucleotide sequence ID" value="NZ_JANCLT010000009.1"/>
</dbReference>
<evidence type="ECO:0000256" key="7">
    <source>
        <dbReference type="ARBA" id="ARBA00022840"/>
    </source>
</evidence>
<comment type="function">
    <text evidence="12">The main replicative DNA helicase, it participates in initiation and elongation during chromosome replication. Travels ahead of the DNA replisome, separating dsDNA into templates for DNA synthesis. A processive ATP-dependent 5'-3' DNA helicase it has DNA-dependent ATPase activity.</text>
</comment>
<dbReference type="Pfam" id="PF03796">
    <property type="entry name" value="DnaB_C"/>
    <property type="match status" value="1"/>
</dbReference>
<evidence type="ECO:0000313" key="15">
    <source>
        <dbReference type="Proteomes" id="UP001156102"/>
    </source>
</evidence>
<reference evidence="14" key="1">
    <citation type="submission" date="2022-07" db="EMBL/GenBank/DDBJ databases">
        <authorList>
            <person name="Li W.-J."/>
            <person name="Deng Q.-Q."/>
        </authorList>
    </citation>
    <scope>NUCLEOTIDE SEQUENCE</scope>
    <source>
        <strain evidence="14">SYSU M60031</strain>
    </source>
</reference>
<evidence type="ECO:0000256" key="9">
    <source>
        <dbReference type="ARBA" id="ARBA00023235"/>
    </source>
</evidence>
<feature type="domain" description="SF4 helicase" evidence="13">
    <location>
        <begin position="162"/>
        <end position="425"/>
    </location>
</feature>
<dbReference type="GO" id="GO:0043139">
    <property type="term" value="F:5'-3' DNA helicase activity"/>
    <property type="evidence" value="ECO:0007669"/>
    <property type="project" value="UniProtKB-EC"/>
</dbReference>
<evidence type="ECO:0000256" key="5">
    <source>
        <dbReference type="ARBA" id="ARBA00022801"/>
    </source>
</evidence>
<keyword evidence="8 12" id="KW-0238">DNA-binding</keyword>
<evidence type="ECO:0000256" key="10">
    <source>
        <dbReference type="ARBA" id="ARBA00048954"/>
    </source>
</evidence>
<comment type="caution">
    <text evidence="14">The sequence shown here is derived from an EMBL/GenBank/DDBJ whole genome shotgun (WGS) entry which is preliminary data.</text>
</comment>
<accession>A0AA41XC31</accession>
<evidence type="ECO:0000313" key="14">
    <source>
        <dbReference type="EMBL" id="MCP8970148.1"/>
    </source>
</evidence>
<name>A0AA41XC31_9BACI</name>
<evidence type="ECO:0000256" key="12">
    <source>
        <dbReference type="RuleBase" id="RU362085"/>
    </source>
</evidence>